<dbReference type="InterPro" id="IPR036102">
    <property type="entry name" value="OsmC/Ohrsf"/>
</dbReference>
<organism evidence="1 2">
    <name type="scientific">Gryllotalpicola protaetiae</name>
    <dbReference type="NCBI Taxonomy" id="2419771"/>
    <lineage>
        <taxon>Bacteria</taxon>
        <taxon>Bacillati</taxon>
        <taxon>Actinomycetota</taxon>
        <taxon>Actinomycetes</taxon>
        <taxon>Micrococcales</taxon>
        <taxon>Microbacteriaceae</taxon>
        <taxon>Gryllotalpicola</taxon>
    </lineage>
</organism>
<dbReference type="PANTHER" id="PTHR42830">
    <property type="entry name" value="OSMOTICALLY INDUCIBLE FAMILY PROTEIN"/>
    <property type="match status" value="1"/>
</dbReference>
<protein>
    <submittedName>
        <fullName evidence="1">OsmC family peroxiredoxin</fullName>
    </submittedName>
</protein>
<dbReference type="KEGG" id="gry:D7I44_13515"/>
<dbReference type="RefSeq" id="WP_120789978.1">
    <property type="nucleotide sequence ID" value="NZ_CP032624.1"/>
</dbReference>
<dbReference type="Proteomes" id="UP000275069">
    <property type="component" value="Chromosome"/>
</dbReference>
<reference evidence="1 2" key="1">
    <citation type="submission" date="2018-09" db="EMBL/GenBank/DDBJ databases">
        <title>Genome sequencing of strain 2DFW10M-5.</title>
        <authorList>
            <person name="Heo J."/>
            <person name="Kim S.-J."/>
            <person name="Kwon S.-W."/>
        </authorList>
    </citation>
    <scope>NUCLEOTIDE SEQUENCE [LARGE SCALE GENOMIC DNA]</scope>
    <source>
        <strain evidence="1 2">2DFW10M-5</strain>
    </source>
</reference>
<dbReference type="InterPro" id="IPR003718">
    <property type="entry name" value="OsmC/Ohr_fam"/>
</dbReference>
<name>A0A387BP07_9MICO</name>
<sequence>MGLEHHYAVTVSWSGNRGTGTSGYRDYGRDHDISAAGKADIAGSSDPAFRGDSARWNPEELLLAALSQCHMLSYLHAAATAGVTVVSYDDEAVGTMAQTPDGGGRFTSVTLRPRIEITDAAQLALAEELHHEAQRMCFIASSVNFPVQHEPAIAVRGGSGA</sequence>
<dbReference type="PANTHER" id="PTHR42830:SF2">
    <property type="entry name" value="OSMC_OHR FAMILY PROTEIN"/>
    <property type="match status" value="1"/>
</dbReference>
<dbReference type="Gene3D" id="3.30.300.20">
    <property type="match status" value="1"/>
</dbReference>
<dbReference type="InterPro" id="IPR052707">
    <property type="entry name" value="OsmC_Ohr_Peroxiredoxin"/>
</dbReference>
<gene>
    <name evidence="1" type="ORF">D7I44_13515</name>
</gene>
<evidence type="ECO:0000313" key="1">
    <source>
        <dbReference type="EMBL" id="AYG04448.1"/>
    </source>
</evidence>
<dbReference type="AlphaFoldDB" id="A0A387BP07"/>
<dbReference type="Pfam" id="PF02566">
    <property type="entry name" value="OsmC"/>
    <property type="match status" value="1"/>
</dbReference>
<evidence type="ECO:0000313" key="2">
    <source>
        <dbReference type="Proteomes" id="UP000275069"/>
    </source>
</evidence>
<keyword evidence="2" id="KW-1185">Reference proteome</keyword>
<dbReference type="InterPro" id="IPR015946">
    <property type="entry name" value="KH_dom-like_a/b"/>
</dbReference>
<dbReference type="OrthoDB" id="9795405at2"/>
<dbReference type="EMBL" id="CP032624">
    <property type="protein sequence ID" value="AYG04448.1"/>
    <property type="molecule type" value="Genomic_DNA"/>
</dbReference>
<dbReference type="SUPFAM" id="SSF82784">
    <property type="entry name" value="OsmC-like"/>
    <property type="match status" value="1"/>
</dbReference>
<accession>A0A387BP07</accession>
<proteinExistence type="predicted"/>